<dbReference type="OrthoDB" id="4743268at2"/>
<gene>
    <name evidence="2" type="ORF">CVV68_00030</name>
</gene>
<organism evidence="2 3">
    <name type="scientific">Arthrobacter livingstonensis</name>
    <dbReference type="NCBI Taxonomy" id="670078"/>
    <lineage>
        <taxon>Bacteria</taxon>
        <taxon>Bacillati</taxon>
        <taxon>Actinomycetota</taxon>
        <taxon>Actinomycetes</taxon>
        <taxon>Micrococcales</taxon>
        <taxon>Micrococcaceae</taxon>
        <taxon>Arthrobacter</taxon>
    </lineage>
</organism>
<sequence length="192" mass="20704">MAYAYGSGFKFPIRRGFYDATADQGFGWDKVYWKHNITSIAAIQFAMGGPGAWQGNDWATSAYANKIVCSGSTCKVTESIKVLTVSNKGSYSVYYNQPVGGVLGLKTAYCIGYIKCPSWVTIGLANGGSARAAAPSSMANPGTLPESQPVTTSDQSYLSYQPMKLGSVVDSKSYMKQQQDFKVVNESFASRK</sequence>
<dbReference type="Proteomes" id="UP000247832">
    <property type="component" value="Unassembled WGS sequence"/>
</dbReference>
<keyword evidence="3" id="KW-1185">Reference proteome</keyword>
<evidence type="ECO:0000256" key="1">
    <source>
        <dbReference type="SAM" id="MobiDB-lite"/>
    </source>
</evidence>
<accession>A0A2V5LNT6</accession>
<name>A0A2V5LNT6_9MICC</name>
<comment type="caution">
    <text evidence="2">The sequence shown here is derived from an EMBL/GenBank/DDBJ whole genome shotgun (WGS) entry which is preliminary data.</text>
</comment>
<protein>
    <submittedName>
        <fullName evidence="2">Uncharacterized protein</fullName>
    </submittedName>
</protein>
<feature type="region of interest" description="Disordered" evidence="1">
    <location>
        <begin position="135"/>
        <end position="154"/>
    </location>
</feature>
<dbReference type="EMBL" id="QJVD01000001">
    <property type="protein sequence ID" value="PYI69550.1"/>
    <property type="molecule type" value="Genomic_DNA"/>
</dbReference>
<reference evidence="2 3" key="1">
    <citation type="submission" date="2018-05" db="EMBL/GenBank/DDBJ databases">
        <title>Genetic diversity of glacier-inhabiting Cryobacterium bacteria in China and description of Cryobacterium mengkeensis sp. nov. and Arthrobacter glacialis sp. nov.</title>
        <authorList>
            <person name="Liu Q."/>
            <person name="Xin Y.-H."/>
        </authorList>
    </citation>
    <scope>NUCLEOTIDE SEQUENCE [LARGE SCALE GENOMIC DNA]</scope>
    <source>
        <strain evidence="2 3">LI2</strain>
    </source>
</reference>
<feature type="compositionally biased region" description="Polar residues" evidence="1">
    <location>
        <begin position="137"/>
        <end position="154"/>
    </location>
</feature>
<evidence type="ECO:0000313" key="2">
    <source>
        <dbReference type="EMBL" id="PYI69550.1"/>
    </source>
</evidence>
<dbReference type="AlphaFoldDB" id="A0A2V5LNT6"/>
<dbReference type="RefSeq" id="WP_110498972.1">
    <property type="nucleotide sequence ID" value="NZ_QJVD01000001.1"/>
</dbReference>
<evidence type="ECO:0000313" key="3">
    <source>
        <dbReference type="Proteomes" id="UP000247832"/>
    </source>
</evidence>
<proteinExistence type="predicted"/>